<dbReference type="PANTHER" id="PTHR33755:SF6">
    <property type="entry name" value="PLASMID STABILIZATION SYSTEM PROTEIN"/>
    <property type="match status" value="1"/>
</dbReference>
<organism evidence="3 4">
    <name type="scientific">Methylobacterium komagatae</name>
    <dbReference type="NCBI Taxonomy" id="374425"/>
    <lineage>
        <taxon>Bacteria</taxon>
        <taxon>Pseudomonadati</taxon>
        <taxon>Pseudomonadota</taxon>
        <taxon>Alphaproteobacteria</taxon>
        <taxon>Hyphomicrobiales</taxon>
        <taxon>Methylobacteriaceae</taxon>
        <taxon>Methylobacterium</taxon>
    </lineage>
</organism>
<dbReference type="Pfam" id="PF05016">
    <property type="entry name" value="ParE_toxin"/>
    <property type="match status" value="1"/>
</dbReference>
<dbReference type="InterPro" id="IPR007712">
    <property type="entry name" value="RelE/ParE_toxin"/>
</dbReference>
<comment type="caution">
    <text evidence="3">The sequence shown here is derived from an EMBL/GenBank/DDBJ whole genome shotgun (WGS) entry which is preliminary data.</text>
</comment>
<evidence type="ECO:0000313" key="4">
    <source>
        <dbReference type="Proteomes" id="UP001596292"/>
    </source>
</evidence>
<gene>
    <name evidence="3" type="ORF">ACFQE0_21995</name>
</gene>
<reference evidence="4" key="1">
    <citation type="journal article" date="2019" name="Int. J. Syst. Evol. Microbiol.">
        <title>The Global Catalogue of Microorganisms (GCM) 10K type strain sequencing project: providing services to taxonomists for standard genome sequencing and annotation.</title>
        <authorList>
            <consortium name="The Broad Institute Genomics Platform"/>
            <consortium name="The Broad Institute Genome Sequencing Center for Infectious Disease"/>
            <person name="Wu L."/>
            <person name="Ma J."/>
        </authorList>
    </citation>
    <scope>NUCLEOTIDE SEQUENCE [LARGE SCALE GENOMIC DNA]</scope>
    <source>
        <strain evidence="4">CCUG 48316</strain>
    </source>
</reference>
<name>A0ABW2BQ86_9HYPH</name>
<dbReference type="EMBL" id="JBHSWN010000001">
    <property type="protein sequence ID" value="MFC6792019.1"/>
    <property type="molecule type" value="Genomic_DNA"/>
</dbReference>
<keyword evidence="2" id="KW-1277">Toxin-antitoxin system</keyword>
<dbReference type="NCBIfam" id="TIGR02385">
    <property type="entry name" value="RelE_StbE"/>
    <property type="match status" value="1"/>
</dbReference>
<dbReference type="RefSeq" id="WP_378973461.1">
    <property type="nucleotide sequence ID" value="NZ_JBHSWN010000001.1"/>
</dbReference>
<accession>A0ABW2BQ86</accession>
<protein>
    <submittedName>
        <fullName evidence="3">Type II toxin-antitoxin system RelE/ParE family toxin</fullName>
    </submittedName>
</protein>
<evidence type="ECO:0000313" key="3">
    <source>
        <dbReference type="EMBL" id="MFC6792019.1"/>
    </source>
</evidence>
<dbReference type="InterPro" id="IPR035093">
    <property type="entry name" value="RelE/ParE_toxin_dom_sf"/>
</dbReference>
<comment type="similarity">
    <text evidence="1">Belongs to the RelE toxin family.</text>
</comment>
<dbReference type="Proteomes" id="UP001596292">
    <property type="component" value="Unassembled WGS sequence"/>
</dbReference>
<proteinExistence type="inferred from homology"/>
<keyword evidence="4" id="KW-1185">Reference proteome</keyword>
<dbReference type="Gene3D" id="3.30.2310.20">
    <property type="entry name" value="RelE-like"/>
    <property type="match status" value="1"/>
</dbReference>
<dbReference type="InterPro" id="IPR051803">
    <property type="entry name" value="TA_system_RelE-like_toxin"/>
</dbReference>
<evidence type="ECO:0000256" key="2">
    <source>
        <dbReference type="ARBA" id="ARBA00022649"/>
    </source>
</evidence>
<dbReference type="SUPFAM" id="SSF143011">
    <property type="entry name" value="RelE-like"/>
    <property type="match status" value="1"/>
</dbReference>
<sequence length="101" mass="11354">MKVVLSKRAIEDLIDIGRYIGRNNPTRAASFVAELEARCVTLGDMPKGYPPLPGHEASGIRRRPFGDYLIFYRVEEATPRIDVLRVLRGARDIEAILFAPD</sequence>
<evidence type="ECO:0000256" key="1">
    <source>
        <dbReference type="ARBA" id="ARBA00006226"/>
    </source>
</evidence>
<dbReference type="PANTHER" id="PTHR33755">
    <property type="entry name" value="TOXIN PARE1-RELATED"/>
    <property type="match status" value="1"/>
</dbReference>